<organism evidence="1 2">
    <name type="scientific">Pristionchus mayeri</name>
    <dbReference type="NCBI Taxonomy" id="1317129"/>
    <lineage>
        <taxon>Eukaryota</taxon>
        <taxon>Metazoa</taxon>
        <taxon>Ecdysozoa</taxon>
        <taxon>Nematoda</taxon>
        <taxon>Chromadorea</taxon>
        <taxon>Rhabditida</taxon>
        <taxon>Rhabditina</taxon>
        <taxon>Diplogasteromorpha</taxon>
        <taxon>Diplogasteroidea</taxon>
        <taxon>Neodiplogasteridae</taxon>
        <taxon>Pristionchus</taxon>
    </lineage>
</organism>
<name>A0AAN5CYF9_9BILA</name>
<accession>A0AAN5CYF9</accession>
<proteinExistence type="predicted"/>
<dbReference type="AlphaFoldDB" id="A0AAN5CYF9"/>
<dbReference type="EMBL" id="BTRK01000005">
    <property type="protein sequence ID" value="GMR52342.1"/>
    <property type="molecule type" value="Genomic_DNA"/>
</dbReference>
<sequence length="127" mass="14028">MHKCQITGNFMRPLVDNDVLFHLVNQPLGSVDLDIRDTNVTAGGLARAFKVLQACKKELSVRCFVSTIVLCQYLSTLGEGYRKLCGHSITMYAHTSGAYLRIARSFNSLENDRNTGACAIVMRSSIV</sequence>
<gene>
    <name evidence="1" type="ORF">PMAYCL1PPCAC_22537</name>
</gene>
<keyword evidence="2" id="KW-1185">Reference proteome</keyword>
<comment type="caution">
    <text evidence="1">The sequence shown here is derived from an EMBL/GenBank/DDBJ whole genome shotgun (WGS) entry which is preliminary data.</text>
</comment>
<evidence type="ECO:0000313" key="2">
    <source>
        <dbReference type="Proteomes" id="UP001328107"/>
    </source>
</evidence>
<reference evidence="2" key="1">
    <citation type="submission" date="2022-10" db="EMBL/GenBank/DDBJ databases">
        <title>Genome assembly of Pristionchus species.</title>
        <authorList>
            <person name="Yoshida K."/>
            <person name="Sommer R.J."/>
        </authorList>
    </citation>
    <scope>NUCLEOTIDE SEQUENCE [LARGE SCALE GENOMIC DNA]</scope>
    <source>
        <strain evidence="2">RS5460</strain>
    </source>
</reference>
<dbReference type="Proteomes" id="UP001328107">
    <property type="component" value="Unassembled WGS sequence"/>
</dbReference>
<evidence type="ECO:0000313" key="1">
    <source>
        <dbReference type="EMBL" id="GMR52342.1"/>
    </source>
</evidence>
<protein>
    <submittedName>
        <fullName evidence="1">Uncharacterized protein</fullName>
    </submittedName>
</protein>